<feature type="domain" description="CNNM transmembrane" evidence="4">
    <location>
        <begin position="32"/>
        <end position="182"/>
    </location>
</feature>
<dbReference type="PROSITE" id="PS51846">
    <property type="entry name" value="CNNM"/>
    <property type="match status" value="1"/>
</dbReference>
<keyword evidence="2 3" id="KW-0472">Membrane</keyword>
<dbReference type="Gramene" id="PGSC0003DMT400079123">
    <property type="protein sequence ID" value="PGSC0003DMT400079123"/>
    <property type="gene ID" value="PGSC0003DMG400030794"/>
</dbReference>
<accession>M1D1A4</accession>
<dbReference type="GO" id="GO:0010960">
    <property type="term" value="P:magnesium ion homeostasis"/>
    <property type="evidence" value="ECO:0007669"/>
    <property type="project" value="InterPro"/>
</dbReference>
<dbReference type="AlphaFoldDB" id="M1D1A4"/>
<sequence length="182" mass="19855">MMQHVMNAVAVVRMAMRDPNNNNSIGAEVAFGTVTWFIYAGFSCFLVLFAGIMSGLTLGLMSLGLVELEILQQSGTPDEKKQAAVILPVVQKQHQLLVTLLLCNAAAMEALPLYLDKMFNQYVAVILSVTFVLAFGEVIPQAICTRYGLAVGANFVWLVRVLMVICYPIAYPIGKVIIAVLK</sequence>
<name>M1D1A4_SOLTU</name>
<dbReference type="InterPro" id="IPR045095">
    <property type="entry name" value="ACDP"/>
</dbReference>
<organism evidence="5 6">
    <name type="scientific">Solanum tuberosum</name>
    <name type="common">Potato</name>
    <dbReference type="NCBI Taxonomy" id="4113"/>
    <lineage>
        <taxon>Eukaryota</taxon>
        <taxon>Viridiplantae</taxon>
        <taxon>Streptophyta</taxon>
        <taxon>Embryophyta</taxon>
        <taxon>Tracheophyta</taxon>
        <taxon>Spermatophyta</taxon>
        <taxon>Magnoliopsida</taxon>
        <taxon>eudicotyledons</taxon>
        <taxon>Gunneridae</taxon>
        <taxon>Pentapetalae</taxon>
        <taxon>asterids</taxon>
        <taxon>lamiids</taxon>
        <taxon>Solanales</taxon>
        <taxon>Solanaceae</taxon>
        <taxon>Solanoideae</taxon>
        <taxon>Solaneae</taxon>
        <taxon>Solanum</taxon>
    </lineage>
</organism>
<feature type="transmembrane region" description="Helical" evidence="3">
    <location>
        <begin position="96"/>
        <end position="115"/>
    </location>
</feature>
<dbReference type="InterPro" id="IPR002550">
    <property type="entry name" value="CNNM"/>
</dbReference>
<dbReference type="EnsemblPlants" id="PGSC0003DMT400079123">
    <property type="protein sequence ID" value="PGSC0003DMT400079123"/>
    <property type="gene ID" value="PGSC0003DMG400030794"/>
</dbReference>
<dbReference type="Pfam" id="PF01595">
    <property type="entry name" value="CNNM"/>
    <property type="match status" value="1"/>
</dbReference>
<evidence type="ECO:0000256" key="1">
    <source>
        <dbReference type="ARBA" id="ARBA00022737"/>
    </source>
</evidence>
<dbReference type="Proteomes" id="UP000011115">
    <property type="component" value="Unassembled WGS sequence"/>
</dbReference>
<dbReference type="PANTHER" id="PTHR12064:SF97">
    <property type="entry name" value="METAL TRANSPORTER CNNM-5"/>
    <property type="match status" value="1"/>
</dbReference>
<keyword evidence="1" id="KW-0677">Repeat</keyword>
<proteinExistence type="predicted"/>
<gene>
    <name evidence="5" type="primary">LOC102604442</name>
</gene>
<feature type="transmembrane region" description="Helical" evidence="3">
    <location>
        <begin position="155"/>
        <end position="181"/>
    </location>
</feature>
<reference evidence="6" key="1">
    <citation type="journal article" date="2011" name="Nature">
        <title>Genome sequence and analysis of the tuber crop potato.</title>
        <authorList>
            <consortium name="The Potato Genome Sequencing Consortium"/>
        </authorList>
    </citation>
    <scope>NUCLEOTIDE SEQUENCE [LARGE SCALE GENOMIC DNA]</scope>
    <source>
        <strain evidence="6">cv. DM1-3 516 R44</strain>
    </source>
</reference>
<keyword evidence="2 3" id="KW-0812">Transmembrane</keyword>
<reference evidence="5" key="2">
    <citation type="submission" date="2015-06" db="UniProtKB">
        <authorList>
            <consortium name="EnsemblPlants"/>
        </authorList>
    </citation>
    <scope>IDENTIFICATION</scope>
    <source>
        <strain evidence="5">DM1-3 516 R44</strain>
    </source>
</reference>
<dbReference type="OrthoDB" id="5353557at2759"/>
<keyword evidence="2 3" id="KW-1133">Transmembrane helix</keyword>
<evidence type="ECO:0000259" key="4">
    <source>
        <dbReference type="PROSITE" id="PS51846"/>
    </source>
</evidence>
<dbReference type="PANTHER" id="PTHR12064">
    <property type="entry name" value="METAL TRANSPORTER CNNM"/>
    <property type="match status" value="1"/>
</dbReference>
<protein>
    <submittedName>
        <fullName evidence="5">mRNA, clone: RAFL25-31-I24</fullName>
    </submittedName>
</protein>
<evidence type="ECO:0000256" key="3">
    <source>
        <dbReference type="SAM" id="Phobius"/>
    </source>
</evidence>
<evidence type="ECO:0000313" key="5">
    <source>
        <dbReference type="EnsemblPlants" id="PGSC0003DMT400079123"/>
    </source>
</evidence>
<feature type="transmembrane region" description="Helical" evidence="3">
    <location>
        <begin position="122"/>
        <end position="143"/>
    </location>
</feature>
<evidence type="ECO:0000256" key="2">
    <source>
        <dbReference type="PROSITE-ProRule" id="PRU01193"/>
    </source>
</evidence>
<dbReference type="HOGENOM" id="CLU_011310_4_0_1"/>
<evidence type="ECO:0000313" key="6">
    <source>
        <dbReference type="Proteomes" id="UP000011115"/>
    </source>
</evidence>
<feature type="transmembrane region" description="Helical" evidence="3">
    <location>
        <begin position="36"/>
        <end position="61"/>
    </location>
</feature>
<dbReference type="GO" id="GO:0016020">
    <property type="term" value="C:membrane"/>
    <property type="evidence" value="ECO:0007669"/>
    <property type="project" value="UniProtKB-UniRule"/>
</dbReference>
<dbReference type="ExpressionAtlas" id="M1D1A4">
    <property type="expression patterns" value="baseline"/>
</dbReference>
<keyword evidence="6" id="KW-1185">Reference proteome</keyword>